<dbReference type="Pfam" id="PF00724">
    <property type="entry name" value="Oxidored_FMN"/>
    <property type="match status" value="1"/>
</dbReference>
<sequence length="143" mass="15467">MADINRPAPGISYFTYEQSTPAGTAIMPQKSGKLIPKLFQPLKIRGVEFQNRVFLSPLAQYSTRDGIVTPWHLAHLGGILTRGPGLTTIEASAVLPEGRTTQEDAGIWSDAHIKPLTQIVERKASTVPLWIAHAPTATKEVGG</sequence>
<keyword evidence="2" id="KW-0285">Flavoprotein</keyword>
<dbReference type="AlphaFoldDB" id="A0A9W8MQR5"/>
<accession>A0A9W8MQR5</accession>
<keyword evidence="8" id="KW-1185">Reference proteome</keyword>
<feature type="domain" description="NADH:flavin oxidoreductase/NADH oxidase N-terminal" evidence="6">
    <location>
        <begin position="37"/>
        <end position="137"/>
    </location>
</feature>
<dbReference type="GO" id="GO:0050661">
    <property type="term" value="F:NADP binding"/>
    <property type="evidence" value="ECO:0007669"/>
    <property type="project" value="InterPro"/>
</dbReference>
<keyword evidence="3" id="KW-0288">FMN</keyword>
<evidence type="ECO:0000256" key="3">
    <source>
        <dbReference type="ARBA" id="ARBA00022643"/>
    </source>
</evidence>
<dbReference type="Gene3D" id="3.20.20.70">
    <property type="entry name" value="Aldolase class I"/>
    <property type="match status" value="1"/>
</dbReference>
<keyword evidence="4" id="KW-0521">NADP</keyword>
<evidence type="ECO:0000259" key="6">
    <source>
        <dbReference type="Pfam" id="PF00724"/>
    </source>
</evidence>
<dbReference type="EMBL" id="JANKHO010002024">
    <property type="protein sequence ID" value="KAJ3495493.1"/>
    <property type="molecule type" value="Genomic_DNA"/>
</dbReference>
<dbReference type="Proteomes" id="UP001148786">
    <property type="component" value="Unassembled WGS sequence"/>
</dbReference>
<organism evidence="7 8">
    <name type="scientific">Agrocybe chaxingu</name>
    <dbReference type="NCBI Taxonomy" id="84603"/>
    <lineage>
        <taxon>Eukaryota</taxon>
        <taxon>Fungi</taxon>
        <taxon>Dikarya</taxon>
        <taxon>Basidiomycota</taxon>
        <taxon>Agaricomycotina</taxon>
        <taxon>Agaricomycetes</taxon>
        <taxon>Agaricomycetidae</taxon>
        <taxon>Agaricales</taxon>
        <taxon>Agaricineae</taxon>
        <taxon>Strophariaceae</taxon>
        <taxon>Agrocybe</taxon>
    </lineage>
</organism>
<dbReference type="GO" id="GO:0003959">
    <property type="term" value="F:NADPH dehydrogenase activity"/>
    <property type="evidence" value="ECO:0007669"/>
    <property type="project" value="InterPro"/>
</dbReference>
<name>A0A9W8MQR5_9AGAR</name>
<protein>
    <recommendedName>
        <fullName evidence="6">NADH:flavin oxidoreductase/NADH oxidase N-terminal domain-containing protein</fullName>
    </recommendedName>
</protein>
<evidence type="ECO:0000313" key="8">
    <source>
        <dbReference type="Proteomes" id="UP001148786"/>
    </source>
</evidence>
<gene>
    <name evidence="7" type="ORF">NLJ89_g10616</name>
</gene>
<dbReference type="InterPro" id="IPR013785">
    <property type="entry name" value="Aldolase_TIM"/>
</dbReference>
<evidence type="ECO:0000256" key="1">
    <source>
        <dbReference type="ARBA" id="ARBA00001917"/>
    </source>
</evidence>
<comment type="caution">
    <text evidence="7">The sequence shown here is derived from an EMBL/GenBank/DDBJ whole genome shotgun (WGS) entry which is preliminary data.</text>
</comment>
<evidence type="ECO:0000256" key="4">
    <source>
        <dbReference type="ARBA" id="ARBA00022857"/>
    </source>
</evidence>
<proteinExistence type="predicted"/>
<dbReference type="InterPro" id="IPR044152">
    <property type="entry name" value="YqjM-like"/>
</dbReference>
<comment type="cofactor">
    <cofactor evidence="1">
        <name>FMN</name>
        <dbReference type="ChEBI" id="CHEBI:58210"/>
    </cofactor>
</comment>
<evidence type="ECO:0000256" key="5">
    <source>
        <dbReference type="ARBA" id="ARBA00023002"/>
    </source>
</evidence>
<dbReference type="InterPro" id="IPR001155">
    <property type="entry name" value="OxRdtase_FMN_N"/>
</dbReference>
<evidence type="ECO:0000256" key="2">
    <source>
        <dbReference type="ARBA" id="ARBA00022630"/>
    </source>
</evidence>
<dbReference type="PANTHER" id="PTHR43303:SF4">
    <property type="entry name" value="NADPH DEHYDROGENASE C23G7.10C-RELATED"/>
    <property type="match status" value="1"/>
</dbReference>
<reference evidence="7" key="1">
    <citation type="submission" date="2022-07" db="EMBL/GenBank/DDBJ databases">
        <title>Genome Sequence of Agrocybe chaxingu.</title>
        <authorList>
            <person name="Buettner E."/>
        </authorList>
    </citation>
    <scope>NUCLEOTIDE SEQUENCE</scope>
    <source>
        <strain evidence="7">MP-N11</strain>
    </source>
</reference>
<dbReference type="SUPFAM" id="SSF51395">
    <property type="entry name" value="FMN-linked oxidoreductases"/>
    <property type="match status" value="1"/>
</dbReference>
<dbReference type="GO" id="GO:0010181">
    <property type="term" value="F:FMN binding"/>
    <property type="evidence" value="ECO:0007669"/>
    <property type="project" value="InterPro"/>
</dbReference>
<dbReference type="OrthoDB" id="72788at2759"/>
<keyword evidence="5" id="KW-0560">Oxidoreductase</keyword>
<dbReference type="PANTHER" id="PTHR43303">
    <property type="entry name" value="NADPH DEHYDROGENASE C23G7.10C-RELATED"/>
    <property type="match status" value="1"/>
</dbReference>
<evidence type="ECO:0000313" key="7">
    <source>
        <dbReference type="EMBL" id="KAJ3495493.1"/>
    </source>
</evidence>